<dbReference type="EMBL" id="RJKE01000001">
    <property type="protein sequence ID" value="ROO88072.1"/>
    <property type="molecule type" value="Genomic_DNA"/>
</dbReference>
<feature type="transmembrane region" description="Helical" evidence="1">
    <location>
        <begin position="143"/>
        <end position="173"/>
    </location>
</feature>
<evidence type="ECO:0000256" key="1">
    <source>
        <dbReference type="SAM" id="Phobius"/>
    </source>
</evidence>
<evidence type="ECO:0008006" key="4">
    <source>
        <dbReference type="Google" id="ProtNLM"/>
    </source>
</evidence>
<dbReference type="Proteomes" id="UP000272400">
    <property type="component" value="Unassembled WGS sequence"/>
</dbReference>
<keyword evidence="1" id="KW-0812">Transmembrane</keyword>
<accession>A0A3N1D3H1</accession>
<dbReference type="OrthoDB" id="4935320at2"/>
<name>A0A3N1D3H1_9ACTN</name>
<sequence>MSEVKSDRAAPDRSTSRERSARIITEIFAPWTVIVALFLTVGFNSGDNGLAWGLAGAFFCSIAPMLVILAGVLVGRYADHHLTTRRHRLVPLILAITLVLLGIAVLHNLNAPADILTTQTAILTGGLVGAPITALWKISFHTGVAAAAATVLVLLYGTSFLALSPLLLLIAWARTALTHHTTAQVLTAIPIGALAAALPLLLTH</sequence>
<keyword evidence="1" id="KW-0472">Membrane</keyword>
<reference evidence="2 3" key="1">
    <citation type="submission" date="2018-11" db="EMBL/GenBank/DDBJ databases">
        <title>Sequencing the genomes of 1000 actinobacteria strains.</title>
        <authorList>
            <person name="Klenk H.-P."/>
        </authorList>
    </citation>
    <scope>NUCLEOTIDE SEQUENCE [LARGE SCALE GENOMIC DNA]</scope>
    <source>
        <strain evidence="2 3">DSM 44254</strain>
    </source>
</reference>
<feature type="transmembrane region" description="Helical" evidence="1">
    <location>
        <begin position="89"/>
        <end position="109"/>
    </location>
</feature>
<keyword evidence="3" id="KW-1185">Reference proteome</keyword>
<dbReference type="RefSeq" id="WP_123667294.1">
    <property type="nucleotide sequence ID" value="NZ_RJKE01000001.1"/>
</dbReference>
<feature type="transmembrane region" description="Helical" evidence="1">
    <location>
        <begin position="49"/>
        <end position="77"/>
    </location>
</feature>
<evidence type="ECO:0000313" key="3">
    <source>
        <dbReference type="Proteomes" id="UP000272400"/>
    </source>
</evidence>
<feature type="transmembrane region" description="Helical" evidence="1">
    <location>
        <begin position="21"/>
        <end position="43"/>
    </location>
</feature>
<gene>
    <name evidence="2" type="ORF">EDD29_5728</name>
</gene>
<organism evidence="2 3">
    <name type="scientific">Actinocorallia herbida</name>
    <dbReference type="NCBI Taxonomy" id="58109"/>
    <lineage>
        <taxon>Bacteria</taxon>
        <taxon>Bacillati</taxon>
        <taxon>Actinomycetota</taxon>
        <taxon>Actinomycetes</taxon>
        <taxon>Streptosporangiales</taxon>
        <taxon>Thermomonosporaceae</taxon>
        <taxon>Actinocorallia</taxon>
    </lineage>
</organism>
<dbReference type="AlphaFoldDB" id="A0A3N1D3H1"/>
<protein>
    <recommendedName>
        <fullName evidence="4">PAP2 superfamily protein</fullName>
    </recommendedName>
</protein>
<evidence type="ECO:0000313" key="2">
    <source>
        <dbReference type="EMBL" id="ROO88072.1"/>
    </source>
</evidence>
<proteinExistence type="predicted"/>
<feature type="transmembrane region" description="Helical" evidence="1">
    <location>
        <begin position="115"/>
        <end position="136"/>
    </location>
</feature>
<feature type="transmembrane region" description="Helical" evidence="1">
    <location>
        <begin position="185"/>
        <end position="202"/>
    </location>
</feature>
<comment type="caution">
    <text evidence="2">The sequence shown here is derived from an EMBL/GenBank/DDBJ whole genome shotgun (WGS) entry which is preliminary data.</text>
</comment>
<keyword evidence="1" id="KW-1133">Transmembrane helix</keyword>